<evidence type="ECO:0000256" key="1">
    <source>
        <dbReference type="SAM" id="SignalP"/>
    </source>
</evidence>
<gene>
    <name evidence="2" type="ORF">DL89DRAFT_296445</name>
</gene>
<name>A0A1Y1VW80_9FUNG</name>
<feature type="signal peptide" evidence="1">
    <location>
        <begin position="1"/>
        <end position="17"/>
    </location>
</feature>
<reference evidence="2 3" key="1">
    <citation type="submission" date="2016-07" db="EMBL/GenBank/DDBJ databases">
        <title>Pervasive Adenine N6-methylation of Active Genes in Fungi.</title>
        <authorList>
            <consortium name="DOE Joint Genome Institute"/>
            <person name="Mondo S.J."/>
            <person name="Dannebaum R.O."/>
            <person name="Kuo R.C."/>
            <person name="Labutti K."/>
            <person name="Haridas S."/>
            <person name="Kuo A."/>
            <person name="Salamov A."/>
            <person name="Ahrendt S.R."/>
            <person name="Lipzen A."/>
            <person name="Sullivan W."/>
            <person name="Andreopoulos W.B."/>
            <person name="Clum A."/>
            <person name="Lindquist E."/>
            <person name="Daum C."/>
            <person name="Ramamoorthy G.K."/>
            <person name="Gryganskyi A."/>
            <person name="Culley D."/>
            <person name="Magnuson J.K."/>
            <person name="James T.Y."/>
            <person name="O'Malley M.A."/>
            <person name="Stajich J.E."/>
            <person name="Spatafora J.W."/>
            <person name="Visel A."/>
            <person name="Grigoriev I.V."/>
        </authorList>
    </citation>
    <scope>NUCLEOTIDE SEQUENCE [LARGE SCALE GENOMIC DNA]</scope>
    <source>
        <strain evidence="2 3">ATCC 12442</strain>
    </source>
</reference>
<keyword evidence="3" id="KW-1185">Reference proteome</keyword>
<evidence type="ECO:0000313" key="3">
    <source>
        <dbReference type="Proteomes" id="UP000193922"/>
    </source>
</evidence>
<dbReference type="EMBL" id="MCFD01000039">
    <property type="protein sequence ID" value="ORX65246.1"/>
    <property type="molecule type" value="Genomic_DNA"/>
</dbReference>
<dbReference type="OrthoDB" id="5561444at2759"/>
<proteinExistence type="predicted"/>
<dbReference type="Proteomes" id="UP000193922">
    <property type="component" value="Unassembled WGS sequence"/>
</dbReference>
<organism evidence="2 3">
    <name type="scientific">Linderina pennispora</name>
    <dbReference type="NCBI Taxonomy" id="61395"/>
    <lineage>
        <taxon>Eukaryota</taxon>
        <taxon>Fungi</taxon>
        <taxon>Fungi incertae sedis</taxon>
        <taxon>Zoopagomycota</taxon>
        <taxon>Kickxellomycotina</taxon>
        <taxon>Kickxellomycetes</taxon>
        <taxon>Kickxellales</taxon>
        <taxon>Kickxellaceae</taxon>
        <taxon>Linderina</taxon>
    </lineage>
</organism>
<dbReference type="RefSeq" id="XP_040739555.1">
    <property type="nucleotide sequence ID" value="XM_040890723.1"/>
</dbReference>
<accession>A0A1Y1VW80</accession>
<keyword evidence="1" id="KW-0732">Signal</keyword>
<dbReference type="GeneID" id="63807371"/>
<evidence type="ECO:0000313" key="2">
    <source>
        <dbReference type="EMBL" id="ORX65246.1"/>
    </source>
</evidence>
<comment type="caution">
    <text evidence="2">The sequence shown here is derived from an EMBL/GenBank/DDBJ whole genome shotgun (WGS) entry which is preliminary data.</text>
</comment>
<dbReference type="AlphaFoldDB" id="A0A1Y1VW80"/>
<protein>
    <submittedName>
        <fullName evidence="2">Uncharacterized protein</fullName>
    </submittedName>
</protein>
<feature type="chain" id="PRO_5011965612" evidence="1">
    <location>
        <begin position="18"/>
        <end position="250"/>
    </location>
</feature>
<sequence length="250" mass="25634">MRTAASFLAIASATAFAQEIGATDGPSIVSGSNAISAPNVNNGWQAEGSFFSGANGGHGSLFNNIVGSSFSTVNSNSLSKGNIINNPSFTSVSGNDGWTANGDSNQLGPVGNFFGHGFVRRSGDVVFASNHHQLNRAPGFVHPAFVHPAIVGAVYRRSNDVVFANNHHQATVAPGLAAPGLAAPGLAAPQFVQPVFGTAVPQFIQPVVQPAFQPVVQPAFQPVVQPAFQAAPVVAAEQNGQKATVIQNQA</sequence>